<keyword evidence="1" id="KW-0472">Membrane</keyword>
<organism evidence="2">
    <name type="scientific">hydrothermal vent metagenome</name>
    <dbReference type="NCBI Taxonomy" id="652676"/>
    <lineage>
        <taxon>unclassified sequences</taxon>
        <taxon>metagenomes</taxon>
        <taxon>ecological metagenomes</taxon>
    </lineage>
</organism>
<feature type="transmembrane region" description="Helical" evidence="1">
    <location>
        <begin position="99"/>
        <end position="123"/>
    </location>
</feature>
<gene>
    <name evidence="2" type="ORF">MNBD_NITROSPIRAE01-1540</name>
</gene>
<evidence type="ECO:0000256" key="1">
    <source>
        <dbReference type="SAM" id="Phobius"/>
    </source>
</evidence>
<sequence>MTLVQSILSVILGGIFLAMIFLVLFGQITVRKLRKNPEIKGILGVNFVSGSDIFSVAQALWLPQSMIRKIQKSRLSFLYADSELLYKHTTVFDRILARIFYTTFVISGVSMIILVILDALGIFE</sequence>
<evidence type="ECO:0000313" key="2">
    <source>
        <dbReference type="EMBL" id="VAX33195.1"/>
    </source>
</evidence>
<feature type="transmembrane region" description="Helical" evidence="1">
    <location>
        <begin position="6"/>
        <end position="30"/>
    </location>
</feature>
<proteinExistence type="predicted"/>
<protein>
    <submittedName>
        <fullName evidence="2">Uncharacterized protein</fullName>
    </submittedName>
</protein>
<accession>A0A3B1DNC2</accession>
<keyword evidence="1" id="KW-1133">Transmembrane helix</keyword>
<dbReference type="AlphaFoldDB" id="A0A3B1DNC2"/>
<dbReference type="EMBL" id="UOGF01000102">
    <property type="protein sequence ID" value="VAX33195.1"/>
    <property type="molecule type" value="Genomic_DNA"/>
</dbReference>
<name>A0A3B1DNC2_9ZZZZ</name>
<keyword evidence="1" id="KW-0812">Transmembrane</keyword>
<reference evidence="2" key="1">
    <citation type="submission" date="2018-06" db="EMBL/GenBank/DDBJ databases">
        <authorList>
            <person name="Zhirakovskaya E."/>
        </authorList>
    </citation>
    <scope>NUCLEOTIDE SEQUENCE</scope>
</reference>